<accession>A0ABR1TH07</accession>
<dbReference type="EMBL" id="JAQQWM010000009">
    <property type="protein sequence ID" value="KAK8045910.1"/>
    <property type="molecule type" value="Genomic_DNA"/>
</dbReference>
<organism evidence="3 4">
    <name type="scientific">Apiospora saccharicola</name>
    <dbReference type="NCBI Taxonomy" id="335842"/>
    <lineage>
        <taxon>Eukaryota</taxon>
        <taxon>Fungi</taxon>
        <taxon>Dikarya</taxon>
        <taxon>Ascomycota</taxon>
        <taxon>Pezizomycotina</taxon>
        <taxon>Sordariomycetes</taxon>
        <taxon>Xylariomycetidae</taxon>
        <taxon>Amphisphaeriales</taxon>
        <taxon>Apiosporaceae</taxon>
        <taxon>Apiospora</taxon>
    </lineage>
</organism>
<keyword evidence="4" id="KW-1185">Reference proteome</keyword>
<feature type="region of interest" description="Disordered" evidence="1">
    <location>
        <begin position="672"/>
        <end position="703"/>
    </location>
</feature>
<protein>
    <recommendedName>
        <fullName evidence="2">Heterokaryon incompatibility domain-containing protein</fullName>
    </recommendedName>
</protein>
<feature type="region of interest" description="Disordered" evidence="1">
    <location>
        <begin position="1"/>
        <end position="23"/>
    </location>
</feature>
<dbReference type="Pfam" id="PF06985">
    <property type="entry name" value="HET"/>
    <property type="match status" value="1"/>
</dbReference>
<dbReference type="PANTHER" id="PTHR24148">
    <property type="entry name" value="ANKYRIN REPEAT DOMAIN-CONTAINING PROTEIN 39 HOMOLOG-RELATED"/>
    <property type="match status" value="1"/>
</dbReference>
<name>A0ABR1TH07_9PEZI</name>
<dbReference type="Proteomes" id="UP001446871">
    <property type="component" value="Unassembled WGS sequence"/>
</dbReference>
<feature type="compositionally biased region" description="Basic and acidic residues" evidence="1">
    <location>
        <begin position="1"/>
        <end position="11"/>
    </location>
</feature>
<evidence type="ECO:0000256" key="1">
    <source>
        <dbReference type="SAM" id="MobiDB-lite"/>
    </source>
</evidence>
<comment type="caution">
    <text evidence="3">The sequence shown here is derived from an EMBL/GenBank/DDBJ whole genome shotgun (WGS) entry which is preliminary data.</text>
</comment>
<dbReference type="InterPro" id="IPR052895">
    <property type="entry name" value="HetReg/Transcr_Mod"/>
</dbReference>
<proteinExistence type="predicted"/>
<feature type="region of interest" description="Disordered" evidence="1">
    <location>
        <begin position="80"/>
        <end position="99"/>
    </location>
</feature>
<reference evidence="3 4" key="1">
    <citation type="submission" date="2023-01" db="EMBL/GenBank/DDBJ databases">
        <title>Analysis of 21 Apiospora genomes using comparative genomics revels a genus with tremendous synthesis potential of carbohydrate active enzymes and secondary metabolites.</title>
        <authorList>
            <person name="Sorensen T."/>
        </authorList>
    </citation>
    <scope>NUCLEOTIDE SEQUENCE [LARGE SCALE GENOMIC DNA]</scope>
    <source>
        <strain evidence="3 4">CBS 83171</strain>
    </source>
</reference>
<evidence type="ECO:0000313" key="3">
    <source>
        <dbReference type="EMBL" id="KAK8045910.1"/>
    </source>
</evidence>
<dbReference type="InterPro" id="IPR010730">
    <property type="entry name" value="HET"/>
</dbReference>
<gene>
    <name evidence="3" type="ORF">PG996_013974</name>
</gene>
<evidence type="ECO:0000313" key="4">
    <source>
        <dbReference type="Proteomes" id="UP001446871"/>
    </source>
</evidence>
<evidence type="ECO:0000259" key="2">
    <source>
        <dbReference type="Pfam" id="PF06985"/>
    </source>
</evidence>
<feature type="domain" description="Heterokaryon incompatibility" evidence="2">
    <location>
        <begin position="159"/>
        <end position="361"/>
    </location>
</feature>
<feature type="region of interest" description="Disordered" evidence="1">
    <location>
        <begin position="781"/>
        <end position="808"/>
    </location>
</feature>
<sequence>MSQLEHEHDEDPGSPDIGSLGSDWEDYDLQIALDQLGAGSTDALKLFLARREGVDPNTVSLRSTPWHAGEEDSLSFIGGVDNIHPPGEEQKDGLGNEEPLPSRRIALEDTGTPYEYSGLDSEARQFRLLKLSEPGDEDGIVRQLELQTFTLGDDTPPFFCLSYVWGDPGQFLAVNCNGGMVPVTQNLFHALRTCFNRYPESWLWADGICINQKDWAERGSQVQLMGSIYEKASMVLAHPGHYRYGKAGSSADPDGKEQVADEHVHKGPDLRSMQSSFGMADFQPMYTGDAYSSTNVQSAVSIMTFLTRTWTVGNQGKTLSDAYWDKTSLPDPETREGRRKWRNLLNFWSQDWYFRTWVLQEIVLAAKVVVLYHDTAISLDAIMEFWSLTGSQSLPRPLRIGPLADTYNRVRHLSPVGSIKSLRDRRNGRLGELEEGGDVSTREGLDDDKASPPSLLELLCLSRSNLATDPRDKVYGLLGLADDAISRSIVPDYSPANTADKLFTEVASRLVISGCAGDLLHHAGRDRTVSGLPSWVPDWTKQSRATLPVHLYQCMGTATTPKCSILSTEEEEGKKPKLRVRGVIISQITIVGAPWKFYSHDPSEPSFGRFKNAPDEEIAPEPPLNDEDARNLIFNMITSFEEDIGDRYAEEGFQDAVARTLAADCSWQGHRIGRRNPELTNNTATTPIGEDQSPGAVASPTTTGTPGDEFFAGLAAFRRFYARGPESAEDLEAPGIRVHQTGLFMWLLDFDEEVEADLQHRMVPFTAPLQEAQRGRRFAVLGKPSNGKAAATDVEDKSDDGTGADEKVDNHFMGTVPWDAENGDYCVLLEGFRTPFILRKRGLRRGKKHGADGTVQEEEFGLVGDCYVHGVMDGELLRWADEVGEELGPEFCSVNDEGREYTVQAPQGCVPFRDFILI</sequence>
<dbReference type="PANTHER" id="PTHR24148:SF73">
    <property type="entry name" value="HET DOMAIN PROTEIN (AFU_ORTHOLOGUE AFUA_8G01020)"/>
    <property type="match status" value="1"/>
</dbReference>